<evidence type="ECO:0000313" key="1">
    <source>
        <dbReference type="EMBL" id="QCP54651.1"/>
    </source>
</evidence>
<dbReference type="NCBIfam" id="NF041551">
    <property type="entry name" value="YlcI_YnfO_N"/>
    <property type="match status" value="1"/>
</dbReference>
<dbReference type="RefSeq" id="WP_137337409.1">
    <property type="nucleotide sequence ID" value="NZ_CP040078.1"/>
</dbReference>
<dbReference type="KEGG" id="tvl:FAZ95_37940"/>
<dbReference type="InterPro" id="IPR008651">
    <property type="entry name" value="Uncharacterised_HicB"/>
</dbReference>
<dbReference type="Pfam" id="PF05534">
    <property type="entry name" value="HicB"/>
    <property type="match status" value="1"/>
</dbReference>
<accession>A0A4P8J119</accession>
<evidence type="ECO:0000313" key="2">
    <source>
        <dbReference type="Proteomes" id="UP000298656"/>
    </source>
</evidence>
<dbReference type="EMBL" id="CP040078">
    <property type="protein sequence ID" value="QCP54651.1"/>
    <property type="molecule type" value="Genomic_DNA"/>
</dbReference>
<dbReference type="OrthoDB" id="5297106at2"/>
<gene>
    <name evidence="1" type="ORF">FAZ95_37940</name>
</gene>
<proteinExistence type="predicted"/>
<organism evidence="1 2">
    <name type="scientific">Trinickia violacea</name>
    <dbReference type="NCBI Taxonomy" id="2571746"/>
    <lineage>
        <taxon>Bacteria</taxon>
        <taxon>Pseudomonadati</taxon>
        <taxon>Pseudomonadota</taxon>
        <taxon>Betaproteobacteria</taxon>
        <taxon>Burkholderiales</taxon>
        <taxon>Burkholderiaceae</taxon>
        <taxon>Trinickia</taxon>
    </lineage>
</organism>
<reference evidence="1 2" key="1">
    <citation type="submission" date="2019-05" db="EMBL/GenBank/DDBJ databases">
        <title>Burkholderia sp. DHOD12, isolated from subtropical forest soil.</title>
        <authorList>
            <person name="Gao Z.-H."/>
            <person name="Qiu L.-H."/>
        </authorList>
    </citation>
    <scope>NUCLEOTIDE SEQUENCE [LARGE SCALE GENOMIC DNA]</scope>
    <source>
        <strain evidence="1 2">DHOD12</strain>
    </source>
</reference>
<keyword evidence="2" id="KW-1185">Reference proteome</keyword>
<protein>
    <submittedName>
        <fullName evidence="1">Type II toxin-antitoxin system HicB family antitoxin</fullName>
    </submittedName>
</protein>
<dbReference type="Proteomes" id="UP000298656">
    <property type="component" value="Chromosome 2"/>
</dbReference>
<dbReference type="SUPFAM" id="SSF47598">
    <property type="entry name" value="Ribbon-helix-helix"/>
    <property type="match status" value="1"/>
</dbReference>
<dbReference type="GO" id="GO:0006355">
    <property type="term" value="P:regulation of DNA-templated transcription"/>
    <property type="evidence" value="ECO:0007669"/>
    <property type="project" value="InterPro"/>
</dbReference>
<dbReference type="InterPro" id="IPR010985">
    <property type="entry name" value="Ribbon_hlx_hlx"/>
</dbReference>
<name>A0A4P8J119_9BURK</name>
<sequence length="112" mass="12225">MNMNILTIANHRAVVTYDPETDMLRGEFLGLNGGADFYASDIATLKAEGARSLAAFLEVCKENGIDPIRHFSGRFNARINPELHARAVEAAAAEGISLNQLIERAIEHEVTT</sequence>
<dbReference type="AlphaFoldDB" id="A0A4P8J119"/>